<accession>A0A5K7ZHY3</accession>
<dbReference type="InterPro" id="IPR053235">
    <property type="entry name" value="Ser_Thr_kinase"/>
</dbReference>
<dbReference type="Gene3D" id="1.10.510.10">
    <property type="entry name" value="Transferase(Phosphotransferase) domain 1"/>
    <property type="match status" value="1"/>
</dbReference>
<keyword evidence="3" id="KW-1185">Reference proteome</keyword>
<name>A0A5K7ZHY3_9BACT</name>
<dbReference type="Proteomes" id="UP000427769">
    <property type="component" value="Chromosome"/>
</dbReference>
<dbReference type="CDD" id="cd14014">
    <property type="entry name" value="STKc_PknB_like"/>
    <property type="match status" value="1"/>
</dbReference>
<dbReference type="PANTHER" id="PTHR24361">
    <property type="entry name" value="MITOGEN-ACTIVATED KINASE KINASE KINASE"/>
    <property type="match status" value="1"/>
</dbReference>
<dbReference type="KEGG" id="dwd:DSCW_53510"/>
<reference evidence="2 3" key="1">
    <citation type="submission" date="2019-11" db="EMBL/GenBank/DDBJ databases">
        <title>Comparative genomics of hydrocarbon-degrading Desulfosarcina strains.</title>
        <authorList>
            <person name="Watanabe M."/>
            <person name="Kojima H."/>
            <person name="Fukui M."/>
        </authorList>
    </citation>
    <scope>NUCLEOTIDE SEQUENCE [LARGE SCALE GENOMIC DNA]</scope>
    <source>
        <strain evidence="2 3">PP31</strain>
    </source>
</reference>
<dbReference type="GO" id="GO:0005524">
    <property type="term" value="F:ATP binding"/>
    <property type="evidence" value="ECO:0007669"/>
    <property type="project" value="InterPro"/>
</dbReference>
<sequence>MIGKSKVTITWLARQFSDLQSIRPLSQGGQKQVFSALHPHDGDVVLKLMHPNADIKRTEREIIAVTQVQSARVPKILGCGTVNTHIGTCFWFREQRIQGPTVRERLSNGPFDIPLLLRLALHVSEALAAAEDVHIVHRDVKPENLILDRVGDFWLIDFGIARHLGLESLTATANAFGNVTWGYAPLEQCRNIKQEIDGRADLFALGVTIFECATGTNPFRAGARDVLEILRRVEKGNLPRLQLSFPSTGEFSDLISTLTQRHRIHRPRSAREAYEWIKEICDKEGIQ</sequence>
<organism evidence="2 3">
    <name type="scientific">Desulfosarcina widdelii</name>
    <dbReference type="NCBI Taxonomy" id="947919"/>
    <lineage>
        <taxon>Bacteria</taxon>
        <taxon>Pseudomonadati</taxon>
        <taxon>Thermodesulfobacteriota</taxon>
        <taxon>Desulfobacteria</taxon>
        <taxon>Desulfobacterales</taxon>
        <taxon>Desulfosarcinaceae</taxon>
        <taxon>Desulfosarcina</taxon>
    </lineage>
</organism>
<dbReference type="SUPFAM" id="SSF56112">
    <property type="entry name" value="Protein kinase-like (PK-like)"/>
    <property type="match status" value="1"/>
</dbReference>
<dbReference type="EMBL" id="AP021875">
    <property type="protein sequence ID" value="BBO77934.1"/>
    <property type="molecule type" value="Genomic_DNA"/>
</dbReference>
<dbReference type="OrthoDB" id="9801841at2"/>
<dbReference type="GO" id="GO:0005737">
    <property type="term" value="C:cytoplasm"/>
    <property type="evidence" value="ECO:0007669"/>
    <property type="project" value="TreeGrafter"/>
</dbReference>
<dbReference type="InterPro" id="IPR008271">
    <property type="entry name" value="Ser/Thr_kinase_AS"/>
</dbReference>
<evidence type="ECO:0000313" key="2">
    <source>
        <dbReference type="EMBL" id="BBO77934.1"/>
    </source>
</evidence>
<dbReference type="InterPro" id="IPR000719">
    <property type="entry name" value="Prot_kinase_dom"/>
</dbReference>
<gene>
    <name evidence="2" type="ORF">DSCW_53510</name>
</gene>
<dbReference type="PANTHER" id="PTHR24361:SF785">
    <property type="entry name" value="DUAL SPECIFICITY MITOGEN-ACTIVATED PROTEIN KINASE KINASE 1"/>
    <property type="match status" value="1"/>
</dbReference>
<dbReference type="PROSITE" id="PS50011">
    <property type="entry name" value="PROTEIN_KINASE_DOM"/>
    <property type="match status" value="1"/>
</dbReference>
<dbReference type="Pfam" id="PF00069">
    <property type="entry name" value="Pkinase"/>
    <property type="match status" value="1"/>
</dbReference>
<dbReference type="InterPro" id="IPR011009">
    <property type="entry name" value="Kinase-like_dom_sf"/>
</dbReference>
<feature type="domain" description="Protein kinase" evidence="1">
    <location>
        <begin position="19"/>
        <end position="277"/>
    </location>
</feature>
<dbReference type="AlphaFoldDB" id="A0A5K7ZHY3"/>
<dbReference type="SMART" id="SM00220">
    <property type="entry name" value="S_TKc"/>
    <property type="match status" value="1"/>
</dbReference>
<evidence type="ECO:0000313" key="3">
    <source>
        <dbReference type="Proteomes" id="UP000427769"/>
    </source>
</evidence>
<proteinExistence type="predicted"/>
<dbReference type="RefSeq" id="WP_155306616.1">
    <property type="nucleotide sequence ID" value="NZ_AP021875.1"/>
</dbReference>
<protein>
    <recommendedName>
        <fullName evidence="1">Protein kinase domain-containing protein</fullName>
    </recommendedName>
</protein>
<evidence type="ECO:0000259" key="1">
    <source>
        <dbReference type="PROSITE" id="PS50011"/>
    </source>
</evidence>
<dbReference type="GO" id="GO:0004674">
    <property type="term" value="F:protein serine/threonine kinase activity"/>
    <property type="evidence" value="ECO:0007669"/>
    <property type="project" value="TreeGrafter"/>
</dbReference>
<dbReference type="PROSITE" id="PS00108">
    <property type="entry name" value="PROTEIN_KINASE_ST"/>
    <property type="match status" value="1"/>
</dbReference>